<dbReference type="AlphaFoldDB" id="A0AAD9S193"/>
<organism evidence="2 3">
    <name type="scientific">Phomopsis amygdali</name>
    <name type="common">Fusicoccum amygdali</name>
    <dbReference type="NCBI Taxonomy" id="1214568"/>
    <lineage>
        <taxon>Eukaryota</taxon>
        <taxon>Fungi</taxon>
        <taxon>Dikarya</taxon>
        <taxon>Ascomycota</taxon>
        <taxon>Pezizomycotina</taxon>
        <taxon>Sordariomycetes</taxon>
        <taxon>Sordariomycetidae</taxon>
        <taxon>Diaporthales</taxon>
        <taxon>Diaporthaceae</taxon>
        <taxon>Diaporthe</taxon>
    </lineage>
</organism>
<dbReference type="Proteomes" id="UP001265746">
    <property type="component" value="Unassembled WGS sequence"/>
</dbReference>
<name>A0AAD9S193_PHOAM</name>
<keyword evidence="3" id="KW-1185">Reference proteome</keyword>
<comment type="caution">
    <text evidence="2">The sequence shown here is derived from an EMBL/GenBank/DDBJ whole genome shotgun (WGS) entry which is preliminary data.</text>
</comment>
<dbReference type="PANTHER" id="PTHR12110">
    <property type="entry name" value="HYDROXYPYRUVATE ISOMERASE"/>
    <property type="match status" value="1"/>
</dbReference>
<dbReference type="Gene3D" id="3.20.20.150">
    <property type="entry name" value="Divalent-metal-dependent TIM barrel enzymes"/>
    <property type="match status" value="1"/>
</dbReference>
<reference evidence="2" key="1">
    <citation type="submission" date="2023-06" db="EMBL/GenBank/DDBJ databases">
        <authorList>
            <person name="Noh H."/>
        </authorList>
    </citation>
    <scope>NUCLEOTIDE SEQUENCE</scope>
    <source>
        <strain evidence="2">DUCC20226</strain>
    </source>
</reference>
<dbReference type="PANTHER" id="PTHR12110:SF38">
    <property type="entry name" value="DIOXYGENASE, PUTATIVE (AFU_ORTHOLOGUE AFUA_6G00240)-RELATED"/>
    <property type="match status" value="1"/>
</dbReference>
<accession>A0AAD9S193</accession>
<dbReference type="SUPFAM" id="SSF51658">
    <property type="entry name" value="Xylose isomerase-like"/>
    <property type="match status" value="1"/>
</dbReference>
<dbReference type="InterPro" id="IPR013022">
    <property type="entry name" value="Xyl_isomerase-like_TIM-brl"/>
</dbReference>
<dbReference type="InterPro" id="IPR050312">
    <property type="entry name" value="IolE/XylAMocC-like"/>
</dbReference>
<sequence length="298" mass="33321">MARRLSNKWAVASVSLGKHPSHSLERKLQAAKDNNFSGIELVYNDLLVHAASHNQSSGAYAVQIKKFCHDLSLNILTLNLFKNFEGNYNIPLQERLTIAEEWFEVAVVVGTSIIQMPSQFLEASTGDEAVIVPELRALADSAAVHGLKIAYEAVAFARHNALWQDSLRIVEAVNRPNFGLCLDSFHIHARIWGNPCVPSSMLPNAAEDLANSMEEFLQKCPREKILYVQLSDASRLDPPLTNDSPLLANLEVRDPRLAWSRGFRPFPLEEPGYFPVVDVARTWLLDYGWEGWVSLEGS</sequence>
<evidence type="ECO:0000313" key="2">
    <source>
        <dbReference type="EMBL" id="KAK2596455.1"/>
    </source>
</evidence>
<feature type="domain" description="Xylose isomerase-like TIM barrel" evidence="1">
    <location>
        <begin position="28"/>
        <end position="296"/>
    </location>
</feature>
<protein>
    <recommendedName>
        <fullName evidence="1">Xylose isomerase-like TIM barrel domain-containing protein</fullName>
    </recommendedName>
</protein>
<proteinExistence type="predicted"/>
<dbReference type="EMBL" id="JAUJFL010000011">
    <property type="protein sequence ID" value="KAK2596455.1"/>
    <property type="molecule type" value="Genomic_DNA"/>
</dbReference>
<dbReference type="InterPro" id="IPR036237">
    <property type="entry name" value="Xyl_isomerase-like_sf"/>
</dbReference>
<gene>
    <name evidence="2" type="ORF">N8I77_013345</name>
</gene>
<dbReference type="Pfam" id="PF01261">
    <property type="entry name" value="AP_endonuc_2"/>
    <property type="match status" value="1"/>
</dbReference>
<evidence type="ECO:0000313" key="3">
    <source>
        <dbReference type="Proteomes" id="UP001265746"/>
    </source>
</evidence>
<evidence type="ECO:0000259" key="1">
    <source>
        <dbReference type="Pfam" id="PF01261"/>
    </source>
</evidence>